<sequence length="54" mass="6131">MNGEYFVRLALHTLKCTQKDLASHLGVSSTQISKWKKGEHMSADMEKSSEILHK</sequence>
<reference evidence="1" key="1">
    <citation type="journal article" date="2018" name="Genome Biol.">
        <title>SKESA: strategic k-mer extension for scrupulous assemblies.</title>
        <authorList>
            <person name="Souvorov A."/>
            <person name="Agarwala R."/>
            <person name="Lipman D.J."/>
        </authorList>
    </citation>
    <scope>NUCLEOTIDE SEQUENCE</scope>
    <source>
        <strain evidence="1">ST-87-5</strain>
    </source>
</reference>
<name>A0A377MSY9_ECOLX</name>
<organism evidence="1">
    <name type="scientific">Escherichia coli</name>
    <dbReference type="NCBI Taxonomy" id="562"/>
    <lineage>
        <taxon>Bacteria</taxon>
        <taxon>Pseudomonadati</taxon>
        <taxon>Pseudomonadota</taxon>
        <taxon>Gammaproteobacteria</taxon>
        <taxon>Enterobacterales</taxon>
        <taxon>Enterobacteriaceae</taxon>
        <taxon>Escherichia</taxon>
    </lineage>
</organism>
<dbReference type="Pfam" id="PF01381">
    <property type="entry name" value="HTH_3"/>
    <property type="match status" value="1"/>
</dbReference>
<comment type="caution">
    <text evidence="1">The sequence shown here is derived from an EMBL/GenBank/DDBJ whole genome shotgun (WGS) entry which is preliminary data.</text>
</comment>
<protein>
    <submittedName>
        <fullName evidence="1">Helix-turn-helix transcriptional regulator</fullName>
    </submittedName>
</protein>
<dbReference type="EMBL" id="DADRWU010000008">
    <property type="protein sequence ID" value="HBA4246117.1"/>
    <property type="molecule type" value="Genomic_DNA"/>
</dbReference>
<proteinExistence type="predicted"/>
<dbReference type="CDD" id="cd00093">
    <property type="entry name" value="HTH_XRE"/>
    <property type="match status" value="1"/>
</dbReference>
<dbReference type="AlphaFoldDB" id="A0A377MSY9"/>
<dbReference type="SUPFAM" id="SSF47413">
    <property type="entry name" value="lambda repressor-like DNA-binding domains"/>
    <property type="match status" value="1"/>
</dbReference>
<dbReference type="Proteomes" id="UP000871786">
    <property type="component" value="Unassembled WGS sequence"/>
</dbReference>
<gene>
    <name evidence="1" type="ORF">J5U05_001188</name>
</gene>
<accession>A0A377MSY9</accession>
<evidence type="ECO:0000313" key="1">
    <source>
        <dbReference type="EMBL" id="HBA4246117.1"/>
    </source>
</evidence>
<dbReference type="Gene3D" id="1.10.260.40">
    <property type="entry name" value="lambda repressor-like DNA-binding domains"/>
    <property type="match status" value="1"/>
</dbReference>
<dbReference type="InterPro" id="IPR010982">
    <property type="entry name" value="Lambda_DNA-bd_dom_sf"/>
</dbReference>
<dbReference type="GO" id="GO:0003677">
    <property type="term" value="F:DNA binding"/>
    <property type="evidence" value="ECO:0007669"/>
    <property type="project" value="InterPro"/>
</dbReference>
<dbReference type="InterPro" id="IPR001387">
    <property type="entry name" value="Cro/C1-type_HTH"/>
</dbReference>
<reference evidence="1" key="2">
    <citation type="submission" date="2021-03" db="EMBL/GenBank/DDBJ databases">
        <authorList>
            <consortium name="NCBI Pathogen Detection Project"/>
        </authorList>
    </citation>
    <scope>NUCLEOTIDE SEQUENCE</scope>
    <source>
        <strain evidence="1">ST-87-5</strain>
    </source>
</reference>